<dbReference type="PANTHER" id="PTHR30009">
    <property type="entry name" value="CYTOCHROME C-TYPE SYNTHESIS PROTEIN AND PTS TRANSMEMBRANE COMPONENT"/>
    <property type="match status" value="1"/>
</dbReference>
<dbReference type="NCBIfam" id="TIGR02005">
    <property type="entry name" value="PTS-IIBC-alpha"/>
    <property type="match status" value="1"/>
</dbReference>
<dbReference type="AlphaFoldDB" id="A0A255II06"/>
<dbReference type="InterPro" id="IPR018113">
    <property type="entry name" value="PTrfase_EIIB_Cys"/>
</dbReference>
<dbReference type="GO" id="GO:0009401">
    <property type="term" value="P:phosphoenolpyruvate-dependent sugar phosphotransferase system"/>
    <property type="evidence" value="ECO:0007669"/>
    <property type="project" value="UniProtKB-KW"/>
</dbReference>
<evidence type="ECO:0000256" key="6">
    <source>
        <dbReference type="ARBA" id="ARBA00022683"/>
    </source>
</evidence>
<dbReference type="Pfam" id="PF00367">
    <property type="entry name" value="PTS_EIIB"/>
    <property type="match status" value="1"/>
</dbReference>
<dbReference type="InterPro" id="IPR036878">
    <property type="entry name" value="Glu_permease_IIB"/>
</dbReference>
<dbReference type="InterPro" id="IPR050429">
    <property type="entry name" value="PTS_Glucose_EIICBA"/>
</dbReference>
<dbReference type="PROSITE" id="PS51103">
    <property type="entry name" value="PTS_EIIC_TYPE_1"/>
    <property type="match status" value="1"/>
</dbReference>
<organism evidence="14 15">
    <name type="scientific">Romboutsia weinsteinii</name>
    <dbReference type="NCBI Taxonomy" id="2020949"/>
    <lineage>
        <taxon>Bacteria</taxon>
        <taxon>Bacillati</taxon>
        <taxon>Bacillota</taxon>
        <taxon>Clostridia</taxon>
        <taxon>Peptostreptococcales</taxon>
        <taxon>Peptostreptococcaceae</taxon>
        <taxon>Romboutsia</taxon>
    </lineage>
</organism>
<dbReference type="GO" id="GO:0008982">
    <property type="term" value="F:protein-N(PI)-phosphohistidine-sugar phosphotransferase activity"/>
    <property type="evidence" value="ECO:0007669"/>
    <property type="project" value="InterPro"/>
</dbReference>
<keyword evidence="4" id="KW-0762">Sugar transport</keyword>
<dbReference type="PROSITE" id="PS51098">
    <property type="entry name" value="PTS_EIIB_TYPE_1"/>
    <property type="match status" value="1"/>
</dbReference>
<keyword evidence="7" id="KW-0812">Transmembrane</keyword>
<evidence type="ECO:0000256" key="10">
    <source>
        <dbReference type="ARBA" id="ARBA00023136"/>
    </source>
</evidence>
<evidence type="ECO:0000256" key="1">
    <source>
        <dbReference type="ARBA" id="ARBA00004651"/>
    </source>
</evidence>
<evidence type="ECO:0000256" key="5">
    <source>
        <dbReference type="ARBA" id="ARBA00022679"/>
    </source>
</evidence>
<reference evidence="14 15" key="1">
    <citation type="journal article" date="2017" name="Genome Announc.">
        <title>Draft Genome Sequence of Romboutsia weinsteinii sp. nov. Strain CCRI-19649(T) Isolated from Surface Water.</title>
        <authorList>
            <person name="Maheux A.F."/>
            <person name="Boudreau D.K."/>
            <person name="Berube E."/>
            <person name="Boissinot M."/>
            <person name="Cantin P."/>
            <person name="Raymond F."/>
            <person name="Corbeil J."/>
            <person name="Omar R.F."/>
            <person name="Bergeron M.G."/>
        </authorList>
    </citation>
    <scope>NUCLEOTIDE SEQUENCE [LARGE SCALE GENOMIC DNA]</scope>
    <source>
        <strain evidence="14 15">CCRI-19649</strain>
    </source>
</reference>
<dbReference type="InterPro" id="IPR013013">
    <property type="entry name" value="PTS_EIIC_1"/>
</dbReference>
<keyword evidence="2" id="KW-0813">Transport</keyword>
<evidence type="ECO:0000259" key="13">
    <source>
        <dbReference type="PROSITE" id="PS51103"/>
    </source>
</evidence>
<evidence type="ECO:0000256" key="9">
    <source>
        <dbReference type="ARBA" id="ARBA00022989"/>
    </source>
</evidence>
<dbReference type="PANTHER" id="PTHR30009:SF12">
    <property type="entry name" value="PHOSPHOTRANSFERASE IIC COMPONENT GLVC"/>
    <property type="match status" value="1"/>
</dbReference>
<keyword evidence="15" id="KW-1185">Reference proteome</keyword>
<dbReference type="InterPro" id="IPR001996">
    <property type="entry name" value="PTS_IIB_1"/>
</dbReference>
<comment type="subcellular location">
    <subcellularLocation>
        <location evidence="1">Cell membrane</location>
        <topology evidence="1">Multi-pass membrane protein</topology>
    </subcellularLocation>
</comment>
<accession>A0A255II06</accession>
<keyword evidence="6" id="KW-0598">Phosphotransferase system</keyword>
<dbReference type="Pfam" id="PF02378">
    <property type="entry name" value="PTS_EIIC"/>
    <property type="match status" value="1"/>
</dbReference>
<feature type="active site" description="Phosphocysteine intermediate; for EIIB activity" evidence="11">
    <location>
        <position position="470"/>
    </location>
</feature>
<evidence type="ECO:0000313" key="15">
    <source>
        <dbReference type="Proteomes" id="UP000215694"/>
    </source>
</evidence>
<keyword evidence="10" id="KW-0472">Membrane</keyword>
<evidence type="ECO:0000256" key="11">
    <source>
        <dbReference type="PROSITE-ProRule" id="PRU00421"/>
    </source>
</evidence>
<evidence type="ECO:0000256" key="3">
    <source>
        <dbReference type="ARBA" id="ARBA00022475"/>
    </source>
</evidence>
<dbReference type="GO" id="GO:0005886">
    <property type="term" value="C:plasma membrane"/>
    <property type="evidence" value="ECO:0007669"/>
    <property type="project" value="UniProtKB-SubCell"/>
</dbReference>
<dbReference type="SUPFAM" id="SSF55604">
    <property type="entry name" value="Glucose permease domain IIB"/>
    <property type="match status" value="1"/>
</dbReference>
<name>A0A255II06_9FIRM</name>
<evidence type="ECO:0000256" key="7">
    <source>
        <dbReference type="ARBA" id="ARBA00022692"/>
    </source>
</evidence>
<dbReference type="RefSeq" id="WP_094367710.1">
    <property type="nucleotide sequence ID" value="NZ_NOJY02000002.1"/>
</dbReference>
<dbReference type="GO" id="GO:0090563">
    <property type="term" value="F:protein-phosphocysteine-sugar phosphotransferase activity"/>
    <property type="evidence" value="ECO:0007669"/>
    <property type="project" value="TreeGrafter"/>
</dbReference>
<feature type="domain" description="PTS EIIC type-1" evidence="13">
    <location>
        <begin position="1"/>
        <end position="418"/>
    </location>
</feature>
<keyword evidence="9" id="KW-1133">Transmembrane helix</keyword>
<dbReference type="InterPro" id="IPR003352">
    <property type="entry name" value="PTS_EIIC"/>
</dbReference>
<dbReference type="InterPro" id="IPR010975">
    <property type="entry name" value="PTS_IIBC_a_glc"/>
</dbReference>
<protein>
    <submittedName>
        <fullName evidence="14">Alpha-glucoside-specific phosphotransferase enzyme IIB component</fullName>
    </submittedName>
</protein>
<evidence type="ECO:0000256" key="4">
    <source>
        <dbReference type="ARBA" id="ARBA00022597"/>
    </source>
</evidence>
<dbReference type="OrthoDB" id="9764327at2"/>
<dbReference type="Gene3D" id="3.30.1360.60">
    <property type="entry name" value="Glucose permease domain IIB"/>
    <property type="match status" value="1"/>
</dbReference>
<keyword evidence="8" id="KW-0418">Kinase</keyword>
<keyword evidence="3" id="KW-1003">Cell membrane</keyword>
<gene>
    <name evidence="14" type="ORF">CHL78_001330</name>
</gene>
<keyword evidence="5 14" id="KW-0808">Transferase</keyword>
<evidence type="ECO:0000256" key="8">
    <source>
        <dbReference type="ARBA" id="ARBA00022777"/>
    </source>
</evidence>
<evidence type="ECO:0000259" key="12">
    <source>
        <dbReference type="PROSITE" id="PS51098"/>
    </source>
</evidence>
<dbReference type="PROSITE" id="PS01035">
    <property type="entry name" value="PTS_EIIB_TYPE_1_CYS"/>
    <property type="match status" value="1"/>
</dbReference>
<dbReference type="Proteomes" id="UP000215694">
    <property type="component" value="Unassembled WGS sequence"/>
</dbReference>
<dbReference type="CDD" id="cd00212">
    <property type="entry name" value="PTS_IIB_glc"/>
    <property type="match status" value="1"/>
</dbReference>
<comment type="caution">
    <text evidence="14">The sequence shown here is derived from an EMBL/GenBank/DDBJ whole genome shotgun (WGS) entry which is preliminary data.</text>
</comment>
<sequence length="533" mass="58246">MMQKIQRFGSAMFTPVLLFAFAGIMVGLTSLLKNQDIVGSIANPDGLWYQICYLIEQGAWTCFNQLPLLFVIGLPIALAKKAHARACLEALVTYLTFNYFVNAILFMWGPKFGVDFTAEVGGLSGLTTIAGIKTLDTGMIGSIVIASIVVYLHNKFFDTELPEFLGIFRGSSLVVMIAFFVMIPVALLTSWVWPMIQGVINSMQGFLSSSGTFGVWIYTLLERLLIPTGLHHFVYTPFIFGPAVVEGGIATYWPLHLSEFATTAQSLKEMFPQGGFALHGLSKVFGSIGIGLAFVATAKPEKKKVVAGLVIPAVLTAVVAGITEPLEFTFLFVAPALFVVHALLAATLSAVAFTFGVVGNFGSGLIEWLSLNWIPLGKYHGSIYLLQVGIGLAFTAIYFFTFRYLILKFNFKTPGREDDTEEAKLYTKEDFKAKNQTDASDNVAVSKESKASKVLELLGGKNNIVDVTNCATRLRLSVIDETIIAPDNKFRELGVHGLSRNGKAIQVIIGLSVPQFREEFEKVMEESEVATTK</sequence>
<proteinExistence type="predicted"/>
<dbReference type="NCBIfam" id="TIGR00826">
    <property type="entry name" value="EIIB_glc"/>
    <property type="match status" value="1"/>
</dbReference>
<dbReference type="GO" id="GO:0016301">
    <property type="term" value="F:kinase activity"/>
    <property type="evidence" value="ECO:0007669"/>
    <property type="project" value="UniProtKB-KW"/>
</dbReference>
<evidence type="ECO:0000256" key="2">
    <source>
        <dbReference type="ARBA" id="ARBA00022448"/>
    </source>
</evidence>
<evidence type="ECO:0000313" key="14">
    <source>
        <dbReference type="EMBL" id="RDY29369.1"/>
    </source>
</evidence>
<feature type="domain" description="PTS EIIB type-1" evidence="12">
    <location>
        <begin position="448"/>
        <end position="530"/>
    </location>
</feature>
<dbReference type="EMBL" id="NOJY02000002">
    <property type="protein sequence ID" value="RDY29369.1"/>
    <property type="molecule type" value="Genomic_DNA"/>
</dbReference>